<sequence length="607" mass="70580">MSTIHVNPSVETVEGWTVEQVKDFLNSKKDEFSLNDEEIAKFEENGINGQKLRVRPRVVEFWKKLLDAKIVFPLPQDIEESELNALKPYSTVENNYICLNKGVITDSDGMLYHNGADTGVQLPFKLIDEFGGMLCLPDDVFFLGEREKYGSKLLIRNCYLQLLELIEKNRGQRGPAETGCTITGTPGIGKTYFGLFILFYIRYKYPKAKIVWRGDKNTCYLFSPENRVLKGNIQQFDGALNDYKNFYLSDAHTMTWYSAYKILLTSPKNERFNEAVKWPGFTQYFMPVWELEEITTLWNFQYKNKKNNEGEELTFELVGILLEKWGPIPRSILLKWDDETYQRKYYNLIAQADLESCINSIDTAGMPTDTISGRLVHLDVGSTFTDAVYRFASPMISNRLIQAYEIKTKRSVRDFIMSSCEYPMVAGFRGNLFEDLAHIELQRGGIFRVRCLNNNSEVSERHIKELECNWFMKLKEARKEYYNRPKSKTFASIDAFSLDNNTLVLYQITVSTKHDIKVKGLDDLKRFLGWGNNINNIHLYFVVPPNIFEEFPLQRYKTVKDQDSQKIPIWIKNIPQYALEINMVEQRNSKRHYTDSDSDTMLRGGEK</sequence>
<evidence type="ECO:0000313" key="1">
    <source>
        <dbReference type="EMBL" id="CAI2194340.1"/>
    </source>
</evidence>
<keyword evidence="2" id="KW-1185">Reference proteome</keyword>
<reference evidence="1" key="1">
    <citation type="submission" date="2022-08" db="EMBL/GenBank/DDBJ databases">
        <authorList>
            <person name="Kallberg Y."/>
            <person name="Tangrot J."/>
            <person name="Rosling A."/>
        </authorList>
    </citation>
    <scope>NUCLEOTIDE SEQUENCE</scope>
    <source>
        <strain evidence="1">Wild A</strain>
    </source>
</reference>
<dbReference type="InterPro" id="IPR052980">
    <property type="entry name" value="Crinkler_effector"/>
</dbReference>
<comment type="caution">
    <text evidence="1">The sequence shown here is derived from an EMBL/GenBank/DDBJ whole genome shotgun (WGS) entry which is preliminary data.</text>
</comment>
<dbReference type="PANTHER" id="PTHR33129">
    <property type="entry name" value="PROTEIN KINASE DOMAIN-CONTAINING PROTEIN-RELATED"/>
    <property type="match status" value="1"/>
</dbReference>
<dbReference type="AlphaFoldDB" id="A0A9W4T6Y1"/>
<protein>
    <submittedName>
        <fullName evidence="1">15905_t:CDS:1</fullName>
    </submittedName>
</protein>
<evidence type="ECO:0000313" key="2">
    <source>
        <dbReference type="Proteomes" id="UP001153678"/>
    </source>
</evidence>
<organism evidence="1 2">
    <name type="scientific">Funneliformis geosporum</name>
    <dbReference type="NCBI Taxonomy" id="1117311"/>
    <lineage>
        <taxon>Eukaryota</taxon>
        <taxon>Fungi</taxon>
        <taxon>Fungi incertae sedis</taxon>
        <taxon>Mucoromycota</taxon>
        <taxon>Glomeromycotina</taxon>
        <taxon>Glomeromycetes</taxon>
        <taxon>Glomerales</taxon>
        <taxon>Glomeraceae</taxon>
        <taxon>Funneliformis</taxon>
    </lineage>
</organism>
<name>A0A9W4T6Y1_9GLOM</name>
<proteinExistence type="predicted"/>
<accession>A0A9W4T6Y1</accession>
<dbReference type="Proteomes" id="UP001153678">
    <property type="component" value="Unassembled WGS sequence"/>
</dbReference>
<dbReference type="EMBL" id="CAMKVN010010752">
    <property type="protein sequence ID" value="CAI2194340.1"/>
    <property type="molecule type" value="Genomic_DNA"/>
</dbReference>
<dbReference type="OrthoDB" id="2448891at2759"/>
<gene>
    <name evidence="1" type="ORF">FWILDA_LOCUS16527</name>
</gene>
<dbReference type="PANTHER" id="PTHR33129:SF1">
    <property type="entry name" value="ATP-BINDING PROTEIN"/>
    <property type="match status" value="1"/>
</dbReference>